<gene>
    <name evidence="2" type="ORF">WQ57_07010</name>
</gene>
<accession>A0A0M2T1N3</accession>
<feature type="transmembrane region" description="Helical" evidence="1">
    <location>
        <begin position="12"/>
        <end position="33"/>
    </location>
</feature>
<keyword evidence="1" id="KW-1133">Transmembrane helix</keyword>
<dbReference type="OrthoDB" id="849477at2"/>
<name>A0A0M2T1N3_9BACI</name>
<feature type="transmembrane region" description="Helical" evidence="1">
    <location>
        <begin position="82"/>
        <end position="104"/>
    </location>
</feature>
<dbReference type="PATRIC" id="fig|1408103.3.peg.1575"/>
<evidence type="ECO:0000313" key="2">
    <source>
        <dbReference type="EMBL" id="KKK38730.1"/>
    </source>
</evidence>
<protein>
    <submittedName>
        <fullName evidence="2">Uncharacterized protein</fullName>
    </submittedName>
</protein>
<keyword evidence="3" id="KW-1185">Reference proteome</keyword>
<sequence>MFGFRDFIGFLWAFLLIYPIVSIVHILGHACFVRMFGGKFKVAVGRGKVMFERGPFTIHRMYFLDSYVDYTPLKWSNCITHFFVHAGGVVFNLGSTFLLNYLIANGYLEPKAVFEKYSYFSIWFATFALLPVEYGDGKYSDGLSMYLILRYKKWPRYID</sequence>
<evidence type="ECO:0000256" key="1">
    <source>
        <dbReference type="SAM" id="Phobius"/>
    </source>
</evidence>
<comment type="caution">
    <text evidence="2">The sequence shown here is derived from an EMBL/GenBank/DDBJ whole genome shotgun (WGS) entry which is preliminary data.</text>
</comment>
<dbReference type="Proteomes" id="UP000034166">
    <property type="component" value="Unassembled WGS sequence"/>
</dbReference>
<reference evidence="2 3" key="1">
    <citation type="submission" date="2015-04" db="EMBL/GenBank/DDBJ databases">
        <title>Taxonomic description and genome sequence of Bacillus campisalis sp. nov., a novel member of the genus Bacillus isolated from solar saltern.</title>
        <authorList>
            <person name="Mathan Kumar R."/>
            <person name="Kaur G."/>
            <person name="Kumar A."/>
            <person name="Singh N.K."/>
            <person name="Kaur N."/>
            <person name="Kumar N."/>
            <person name="Mayilraj S."/>
        </authorList>
    </citation>
    <scope>NUCLEOTIDE SEQUENCE [LARGE SCALE GENOMIC DNA]</scope>
    <source>
        <strain evidence="2 3">SA2-6</strain>
    </source>
</reference>
<dbReference type="AlphaFoldDB" id="A0A0M2T1N3"/>
<dbReference type="RefSeq" id="WP_046523033.1">
    <property type="nucleotide sequence ID" value="NZ_LAYY01000006.1"/>
</dbReference>
<evidence type="ECO:0000313" key="3">
    <source>
        <dbReference type="Proteomes" id="UP000034166"/>
    </source>
</evidence>
<keyword evidence="1" id="KW-0472">Membrane</keyword>
<keyword evidence="1" id="KW-0812">Transmembrane</keyword>
<feature type="transmembrane region" description="Helical" evidence="1">
    <location>
        <begin position="116"/>
        <end position="135"/>
    </location>
</feature>
<proteinExistence type="predicted"/>
<dbReference type="EMBL" id="LAYY01000006">
    <property type="protein sequence ID" value="KKK38730.1"/>
    <property type="molecule type" value="Genomic_DNA"/>
</dbReference>
<organism evidence="2 3">
    <name type="scientific">Mesobacillus campisalis</name>
    <dbReference type="NCBI Taxonomy" id="1408103"/>
    <lineage>
        <taxon>Bacteria</taxon>
        <taxon>Bacillati</taxon>
        <taxon>Bacillota</taxon>
        <taxon>Bacilli</taxon>
        <taxon>Bacillales</taxon>
        <taxon>Bacillaceae</taxon>
        <taxon>Mesobacillus</taxon>
    </lineage>
</organism>